<name>A0A562QTQ3_9BRAD</name>
<gene>
    <name evidence="2" type="ORF">IQ16_07827</name>
</gene>
<dbReference type="SUPFAM" id="SSF69118">
    <property type="entry name" value="AhpD-like"/>
    <property type="match status" value="1"/>
</dbReference>
<evidence type="ECO:0000313" key="3">
    <source>
        <dbReference type="Proteomes" id="UP000316291"/>
    </source>
</evidence>
<accession>A0A562QTQ3</accession>
<dbReference type="GO" id="GO:0051920">
    <property type="term" value="F:peroxiredoxin activity"/>
    <property type="evidence" value="ECO:0007669"/>
    <property type="project" value="InterPro"/>
</dbReference>
<organism evidence="2 3">
    <name type="scientific">Bradyrhizobium huanghuaihaiense</name>
    <dbReference type="NCBI Taxonomy" id="990078"/>
    <lineage>
        <taxon>Bacteria</taxon>
        <taxon>Pseudomonadati</taxon>
        <taxon>Pseudomonadota</taxon>
        <taxon>Alphaproteobacteria</taxon>
        <taxon>Hyphomicrobiales</taxon>
        <taxon>Nitrobacteraceae</taxon>
        <taxon>Bradyrhizobium</taxon>
    </lineage>
</organism>
<dbReference type="PANTHER" id="PTHR34846">
    <property type="entry name" value="4-CARBOXYMUCONOLACTONE DECARBOXYLASE FAMILY PROTEIN (AFU_ORTHOLOGUE AFUA_6G11590)"/>
    <property type="match status" value="1"/>
</dbReference>
<proteinExistence type="predicted"/>
<evidence type="ECO:0000313" key="2">
    <source>
        <dbReference type="EMBL" id="TWI60125.1"/>
    </source>
</evidence>
<dbReference type="Pfam" id="PF02627">
    <property type="entry name" value="CMD"/>
    <property type="match status" value="1"/>
</dbReference>
<keyword evidence="3" id="KW-1185">Reference proteome</keyword>
<sequence>MSSAVSQAMPRIGPLTPPYPPEIQAQFDRIMRGAPPLVLFRVMAGHTRAWDKFRAGGLLDPGPLSLRQREIVIDRTCALNRCEYEWGVHVAIFAGPAKLSEEEVRATVLGDATSACWAPAEQALIAAVDALHHRATLSDEEFAALSAHCDEAHILEIMLLCGFYRTVSYLANGLRLPLEENAARFPAPL</sequence>
<dbReference type="AlphaFoldDB" id="A0A562QTQ3"/>
<dbReference type="Proteomes" id="UP000316291">
    <property type="component" value="Unassembled WGS sequence"/>
</dbReference>
<dbReference type="InterPro" id="IPR029032">
    <property type="entry name" value="AhpD-like"/>
</dbReference>
<feature type="domain" description="Carboxymuconolactone decarboxylase-like" evidence="1">
    <location>
        <begin position="47"/>
        <end position="128"/>
    </location>
</feature>
<reference evidence="2 3" key="1">
    <citation type="journal article" date="2015" name="Stand. Genomic Sci.">
        <title>Genomic Encyclopedia of Bacterial and Archaeal Type Strains, Phase III: the genomes of soil and plant-associated and newly described type strains.</title>
        <authorList>
            <person name="Whitman W.B."/>
            <person name="Woyke T."/>
            <person name="Klenk H.P."/>
            <person name="Zhou Y."/>
            <person name="Lilburn T.G."/>
            <person name="Beck B.J."/>
            <person name="De Vos P."/>
            <person name="Vandamme P."/>
            <person name="Eisen J.A."/>
            <person name="Garrity G."/>
            <person name="Hugenholtz P."/>
            <person name="Kyrpides N.C."/>
        </authorList>
    </citation>
    <scope>NUCLEOTIDE SEQUENCE [LARGE SCALE GENOMIC DNA]</scope>
    <source>
        <strain evidence="2 3">CGMCC 1.10948</strain>
    </source>
</reference>
<dbReference type="RefSeq" id="WP_018648536.1">
    <property type="nucleotide sequence ID" value="NZ_VLLA01000037.1"/>
</dbReference>
<protein>
    <submittedName>
        <fullName evidence="2">Carboxymuconolactone decarboxylase family protein</fullName>
    </submittedName>
</protein>
<evidence type="ECO:0000259" key="1">
    <source>
        <dbReference type="Pfam" id="PF02627"/>
    </source>
</evidence>
<dbReference type="PANTHER" id="PTHR34846:SF5">
    <property type="entry name" value="CARBOXYMUCONOLACTONE DECARBOXYLASE-LIKE DOMAIN-CONTAINING PROTEIN"/>
    <property type="match status" value="1"/>
</dbReference>
<dbReference type="Gene3D" id="1.20.1290.10">
    <property type="entry name" value="AhpD-like"/>
    <property type="match status" value="1"/>
</dbReference>
<comment type="caution">
    <text evidence="2">The sequence shown here is derived from an EMBL/GenBank/DDBJ whole genome shotgun (WGS) entry which is preliminary data.</text>
</comment>
<dbReference type="EMBL" id="VLLA01000037">
    <property type="protein sequence ID" value="TWI60125.1"/>
    <property type="molecule type" value="Genomic_DNA"/>
</dbReference>
<dbReference type="InterPro" id="IPR003779">
    <property type="entry name" value="CMD-like"/>
</dbReference>